<evidence type="ECO:0000313" key="3">
    <source>
        <dbReference type="Proteomes" id="UP000762676"/>
    </source>
</evidence>
<comment type="caution">
    <text evidence="2">The sequence shown here is derived from an EMBL/GenBank/DDBJ whole genome shotgun (WGS) entry which is preliminary data.</text>
</comment>
<evidence type="ECO:0000256" key="1">
    <source>
        <dbReference type="SAM" id="SignalP"/>
    </source>
</evidence>
<reference evidence="2 3" key="1">
    <citation type="journal article" date="2021" name="Elife">
        <title>Chloroplast acquisition without the gene transfer in kleptoplastic sea slugs, Plakobranchus ocellatus.</title>
        <authorList>
            <person name="Maeda T."/>
            <person name="Takahashi S."/>
            <person name="Yoshida T."/>
            <person name="Shimamura S."/>
            <person name="Takaki Y."/>
            <person name="Nagai Y."/>
            <person name="Toyoda A."/>
            <person name="Suzuki Y."/>
            <person name="Arimoto A."/>
            <person name="Ishii H."/>
            <person name="Satoh N."/>
            <person name="Nishiyama T."/>
            <person name="Hasebe M."/>
            <person name="Maruyama T."/>
            <person name="Minagawa J."/>
            <person name="Obokata J."/>
            <person name="Shigenobu S."/>
        </authorList>
    </citation>
    <scope>NUCLEOTIDE SEQUENCE [LARGE SCALE GENOMIC DNA]</scope>
</reference>
<keyword evidence="1" id="KW-0732">Signal</keyword>
<sequence length="90" mass="10228">MRALIDGKNRWRWRHSLHKPLGLIILPPLVAPPSLASPGEVLRQVHVYPTTSGLLRQISQTSRSSYKSARGLDVPALQDGEIQRPWKRRD</sequence>
<proteinExistence type="predicted"/>
<accession>A0AAV4FYZ0</accession>
<feature type="chain" id="PRO_5043887278" evidence="1">
    <location>
        <begin position="37"/>
        <end position="90"/>
    </location>
</feature>
<organism evidence="2 3">
    <name type="scientific">Elysia marginata</name>
    <dbReference type="NCBI Taxonomy" id="1093978"/>
    <lineage>
        <taxon>Eukaryota</taxon>
        <taxon>Metazoa</taxon>
        <taxon>Spiralia</taxon>
        <taxon>Lophotrochozoa</taxon>
        <taxon>Mollusca</taxon>
        <taxon>Gastropoda</taxon>
        <taxon>Heterobranchia</taxon>
        <taxon>Euthyneura</taxon>
        <taxon>Panpulmonata</taxon>
        <taxon>Sacoglossa</taxon>
        <taxon>Placobranchoidea</taxon>
        <taxon>Plakobranchidae</taxon>
        <taxon>Elysia</taxon>
    </lineage>
</organism>
<gene>
    <name evidence="2" type="ORF">ElyMa_005852600</name>
</gene>
<feature type="signal peptide" evidence="1">
    <location>
        <begin position="1"/>
        <end position="36"/>
    </location>
</feature>
<keyword evidence="3" id="KW-1185">Reference proteome</keyword>
<name>A0AAV4FYZ0_9GAST</name>
<dbReference type="AlphaFoldDB" id="A0AAV4FYZ0"/>
<evidence type="ECO:0000313" key="2">
    <source>
        <dbReference type="EMBL" id="GFR78553.1"/>
    </source>
</evidence>
<dbReference type="EMBL" id="BMAT01011756">
    <property type="protein sequence ID" value="GFR78553.1"/>
    <property type="molecule type" value="Genomic_DNA"/>
</dbReference>
<dbReference type="Proteomes" id="UP000762676">
    <property type="component" value="Unassembled WGS sequence"/>
</dbReference>
<protein>
    <submittedName>
        <fullName evidence="2">Uncharacterized protein</fullName>
    </submittedName>
</protein>